<sequence length="278" mass="30746">MCEGEISSGDNCEDQRKSFVENGNCPTSPHQDLTQTESHKESNPGPTEKPQDRPCWLVFVETSLHVVYDTAEARNTLVDVFHDTNSAPARSQTLYGFRVETRYEEEDKCIFECATHNEDLVRRLSASRAKKYLLSKTLGVPMLAQGDKTNPKSNSEHSESTPASSDKDGTNSAPDANRLAIIIGHPHGRSKTITVGQWSQRVKTLNTKAACITHYIYDTATCKGNSGGAVMTFSKTDVERATVAIYNHRHKSATTTPGLNMSSPSYEYTLDVFQHGKK</sequence>
<keyword evidence="3" id="KW-1185">Reference proteome</keyword>
<organism evidence="2 3">
    <name type="scientific">Elysia chlorotica</name>
    <name type="common">Eastern emerald elysia</name>
    <name type="synonym">Sea slug</name>
    <dbReference type="NCBI Taxonomy" id="188477"/>
    <lineage>
        <taxon>Eukaryota</taxon>
        <taxon>Metazoa</taxon>
        <taxon>Spiralia</taxon>
        <taxon>Lophotrochozoa</taxon>
        <taxon>Mollusca</taxon>
        <taxon>Gastropoda</taxon>
        <taxon>Heterobranchia</taxon>
        <taxon>Euthyneura</taxon>
        <taxon>Panpulmonata</taxon>
        <taxon>Sacoglossa</taxon>
        <taxon>Placobranchoidea</taxon>
        <taxon>Plakobranchidae</taxon>
        <taxon>Elysia</taxon>
    </lineage>
</organism>
<dbReference type="AlphaFoldDB" id="A0A3S1BSS5"/>
<feature type="compositionally biased region" description="Basic and acidic residues" evidence="1">
    <location>
        <begin position="154"/>
        <end position="169"/>
    </location>
</feature>
<dbReference type="InterPro" id="IPR009003">
    <property type="entry name" value="Peptidase_S1_PA"/>
</dbReference>
<evidence type="ECO:0000256" key="1">
    <source>
        <dbReference type="SAM" id="MobiDB-lite"/>
    </source>
</evidence>
<comment type="caution">
    <text evidence="2">The sequence shown here is derived from an EMBL/GenBank/DDBJ whole genome shotgun (WGS) entry which is preliminary data.</text>
</comment>
<dbReference type="OrthoDB" id="6201461at2759"/>
<name>A0A3S1BSS5_ELYCH</name>
<feature type="compositionally biased region" description="Polar residues" evidence="1">
    <location>
        <begin position="24"/>
        <end position="36"/>
    </location>
</feature>
<proteinExistence type="predicted"/>
<dbReference type="InterPro" id="IPR043504">
    <property type="entry name" value="Peptidase_S1_PA_chymotrypsin"/>
</dbReference>
<feature type="region of interest" description="Disordered" evidence="1">
    <location>
        <begin position="143"/>
        <end position="174"/>
    </location>
</feature>
<feature type="region of interest" description="Disordered" evidence="1">
    <location>
        <begin position="1"/>
        <end position="52"/>
    </location>
</feature>
<accession>A0A3S1BSS5</accession>
<protein>
    <submittedName>
        <fullName evidence="2">Uncharacterized protein</fullName>
    </submittedName>
</protein>
<dbReference type="SUPFAM" id="SSF50494">
    <property type="entry name" value="Trypsin-like serine proteases"/>
    <property type="match status" value="1"/>
</dbReference>
<reference evidence="2 3" key="1">
    <citation type="submission" date="2019-01" db="EMBL/GenBank/DDBJ databases">
        <title>A draft genome assembly of the solar-powered sea slug Elysia chlorotica.</title>
        <authorList>
            <person name="Cai H."/>
            <person name="Li Q."/>
            <person name="Fang X."/>
            <person name="Li J."/>
            <person name="Curtis N.E."/>
            <person name="Altenburger A."/>
            <person name="Shibata T."/>
            <person name="Feng M."/>
            <person name="Maeda T."/>
            <person name="Schwartz J.A."/>
            <person name="Shigenobu S."/>
            <person name="Lundholm N."/>
            <person name="Nishiyama T."/>
            <person name="Yang H."/>
            <person name="Hasebe M."/>
            <person name="Li S."/>
            <person name="Pierce S.K."/>
            <person name="Wang J."/>
        </authorList>
    </citation>
    <scope>NUCLEOTIDE SEQUENCE [LARGE SCALE GENOMIC DNA]</scope>
    <source>
        <strain evidence="2">EC2010</strain>
        <tissue evidence="2">Whole organism of an adult</tissue>
    </source>
</reference>
<dbReference type="Gene3D" id="2.40.10.10">
    <property type="entry name" value="Trypsin-like serine proteases"/>
    <property type="match status" value="1"/>
</dbReference>
<gene>
    <name evidence="2" type="ORF">EGW08_018220</name>
</gene>
<dbReference type="EMBL" id="RQTK01000875">
    <property type="protein sequence ID" value="RUS74021.1"/>
    <property type="molecule type" value="Genomic_DNA"/>
</dbReference>
<evidence type="ECO:0000313" key="2">
    <source>
        <dbReference type="EMBL" id="RUS74021.1"/>
    </source>
</evidence>
<dbReference type="Proteomes" id="UP000271974">
    <property type="component" value="Unassembled WGS sequence"/>
</dbReference>
<evidence type="ECO:0000313" key="3">
    <source>
        <dbReference type="Proteomes" id="UP000271974"/>
    </source>
</evidence>